<dbReference type="InterPro" id="IPR036890">
    <property type="entry name" value="HATPase_C_sf"/>
</dbReference>
<dbReference type="CDD" id="cd00082">
    <property type="entry name" value="HisKA"/>
    <property type="match status" value="1"/>
</dbReference>
<dbReference type="Gene3D" id="1.10.287.130">
    <property type="match status" value="1"/>
</dbReference>
<gene>
    <name evidence="12" type="ORF">FIV42_22665</name>
</gene>
<dbReference type="Gene3D" id="3.30.450.20">
    <property type="entry name" value="PAS domain"/>
    <property type="match status" value="1"/>
</dbReference>
<dbReference type="SUPFAM" id="SSF55785">
    <property type="entry name" value="PYP-like sensor domain (PAS domain)"/>
    <property type="match status" value="1"/>
</dbReference>
<dbReference type="EC" id="2.7.13.3" evidence="2"/>
<proteinExistence type="predicted"/>
<dbReference type="Pfam" id="PF02518">
    <property type="entry name" value="HATPase_c"/>
    <property type="match status" value="1"/>
</dbReference>
<dbReference type="SMART" id="SM00086">
    <property type="entry name" value="PAC"/>
    <property type="match status" value="1"/>
</dbReference>
<keyword evidence="3 6" id="KW-0597">Phosphoprotein</keyword>
<keyword evidence="4" id="KW-0808">Transferase</keyword>
<feature type="domain" description="Response regulatory" evidence="9">
    <location>
        <begin position="411"/>
        <end position="527"/>
    </location>
</feature>
<dbReference type="SMART" id="SM00387">
    <property type="entry name" value="HATPase_c"/>
    <property type="match status" value="1"/>
</dbReference>
<dbReference type="PROSITE" id="PS50113">
    <property type="entry name" value="PAC"/>
    <property type="match status" value="1"/>
</dbReference>
<evidence type="ECO:0000313" key="13">
    <source>
        <dbReference type="Proteomes" id="UP000315995"/>
    </source>
</evidence>
<dbReference type="Pfam" id="PF00072">
    <property type="entry name" value="Response_reg"/>
    <property type="match status" value="1"/>
</dbReference>
<evidence type="ECO:0000256" key="5">
    <source>
        <dbReference type="ARBA" id="ARBA00022777"/>
    </source>
</evidence>
<dbReference type="InterPro" id="IPR001789">
    <property type="entry name" value="Sig_transdc_resp-reg_receiver"/>
</dbReference>
<keyword evidence="13" id="KW-1185">Reference proteome</keyword>
<dbReference type="InterPro" id="IPR003594">
    <property type="entry name" value="HATPase_dom"/>
</dbReference>
<dbReference type="OrthoDB" id="9815202at2"/>
<dbReference type="FunFam" id="3.30.565.10:FF:000006">
    <property type="entry name" value="Sensor histidine kinase WalK"/>
    <property type="match status" value="1"/>
</dbReference>
<dbReference type="InterPro" id="IPR004358">
    <property type="entry name" value="Sig_transdc_His_kin-like_C"/>
</dbReference>
<evidence type="ECO:0000256" key="3">
    <source>
        <dbReference type="ARBA" id="ARBA00022553"/>
    </source>
</evidence>
<dbReference type="PROSITE" id="PS50110">
    <property type="entry name" value="RESPONSE_REGULATORY"/>
    <property type="match status" value="1"/>
</dbReference>
<dbReference type="PANTHER" id="PTHR43547:SF2">
    <property type="entry name" value="HYBRID SIGNAL TRANSDUCTION HISTIDINE KINASE C"/>
    <property type="match status" value="1"/>
</dbReference>
<dbReference type="InterPro" id="IPR013655">
    <property type="entry name" value="PAS_fold_3"/>
</dbReference>
<dbReference type="InterPro" id="IPR000014">
    <property type="entry name" value="PAS"/>
</dbReference>
<evidence type="ECO:0000256" key="1">
    <source>
        <dbReference type="ARBA" id="ARBA00000085"/>
    </source>
</evidence>
<dbReference type="PANTHER" id="PTHR43547">
    <property type="entry name" value="TWO-COMPONENT HISTIDINE KINASE"/>
    <property type="match status" value="1"/>
</dbReference>
<dbReference type="CDD" id="cd00130">
    <property type="entry name" value="PAS"/>
    <property type="match status" value="1"/>
</dbReference>
<name>A0A4Y6PYV0_PERCE</name>
<dbReference type="NCBIfam" id="TIGR00229">
    <property type="entry name" value="sensory_box"/>
    <property type="match status" value="1"/>
</dbReference>
<dbReference type="Pfam" id="PF00512">
    <property type="entry name" value="HisKA"/>
    <property type="match status" value="1"/>
</dbReference>
<dbReference type="SUPFAM" id="SSF52172">
    <property type="entry name" value="CheY-like"/>
    <property type="match status" value="1"/>
</dbReference>
<accession>A0A4Y6PYV0</accession>
<dbReference type="InterPro" id="IPR035965">
    <property type="entry name" value="PAS-like_dom_sf"/>
</dbReference>
<dbReference type="SUPFAM" id="SSF47384">
    <property type="entry name" value="Homodimeric domain of signal transducing histidine kinase"/>
    <property type="match status" value="1"/>
</dbReference>
<feature type="domain" description="PAS" evidence="10">
    <location>
        <begin position="18"/>
        <end position="88"/>
    </location>
</feature>
<feature type="domain" description="Histidine kinase" evidence="8">
    <location>
        <begin position="175"/>
        <end position="393"/>
    </location>
</feature>
<evidence type="ECO:0000256" key="4">
    <source>
        <dbReference type="ARBA" id="ARBA00022679"/>
    </source>
</evidence>
<dbReference type="Gene3D" id="3.30.565.10">
    <property type="entry name" value="Histidine kinase-like ATPase, C-terminal domain"/>
    <property type="match status" value="1"/>
</dbReference>
<organism evidence="12 13">
    <name type="scientific">Persicimonas caeni</name>
    <dbReference type="NCBI Taxonomy" id="2292766"/>
    <lineage>
        <taxon>Bacteria</taxon>
        <taxon>Deltaproteobacteria</taxon>
        <taxon>Bradymonadales</taxon>
        <taxon>Bradymonadaceae</taxon>
        <taxon>Persicimonas</taxon>
    </lineage>
</organism>
<evidence type="ECO:0000256" key="2">
    <source>
        <dbReference type="ARBA" id="ARBA00012438"/>
    </source>
</evidence>
<sequence>MANRGDEEAAEGTLEGRGAEIFAEMANGLPLIVWVHDASGEQVMVNDTFCEFFGVTREQMKGDRWQVLMHPDDADAYTEEFLACIEEQRPFHAEVRVQRGDGEWRWIESWGRPRFSAAGEFRGMVGTSADITERKQATEELARANQRIAEQHEDLQKSAERLREANRRKNDYLAMLGHELRNPLAAVQSATELVGVAAMENPRLEQAVEVLSRQSEHMVRLIDGLLEVSRIARGKVTIDKDVVDLRTVCAEVLEDRRTRVDEAGLCMEVQLPDTPVWVSIDEVRTVQILDNLISNAIKFTPEPGQISFALHPEGESAVMRVCDTGVGIAPDKLSTIFETFHQESQHHERSSGGLGLGLAMAKSLAELHDGSIEAHSDGLGQGAEFTVRLPLHAEPPRRDEASDTTKPGVRSILLVEDNRDVAAMLHDLLAVQGHDVTVVHNGADALEALEAGRYDLCLCDIGLPDMSGHEIARAARSSDAIDDVTLVALTGYGQADDRARSKEAGFDAHLTKPVRLNDLTEVLGSAR</sequence>
<dbReference type="SMART" id="SM00448">
    <property type="entry name" value="REC"/>
    <property type="match status" value="1"/>
</dbReference>
<dbReference type="InterPro" id="IPR036097">
    <property type="entry name" value="HisK_dim/P_sf"/>
</dbReference>
<dbReference type="GO" id="GO:0000155">
    <property type="term" value="F:phosphorelay sensor kinase activity"/>
    <property type="evidence" value="ECO:0007669"/>
    <property type="project" value="InterPro"/>
</dbReference>
<dbReference type="CDD" id="cd17580">
    <property type="entry name" value="REC_2_DhkD-like"/>
    <property type="match status" value="1"/>
</dbReference>
<dbReference type="RefSeq" id="WP_141199899.1">
    <property type="nucleotide sequence ID" value="NZ_CP041186.1"/>
</dbReference>
<dbReference type="InterPro" id="IPR000700">
    <property type="entry name" value="PAS-assoc_C"/>
</dbReference>
<evidence type="ECO:0000256" key="7">
    <source>
        <dbReference type="SAM" id="Coils"/>
    </source>
</evidence>
<comment type="catalytic activity">
    <reaction evidence="1">
        <text>ATP + protein L-histidine = ADP + protein N-phospho-L-histidine.</text>
        <dbReference type="EC" id="2.7.13.3"/>
    </reaction>
</comment>
<dbReference type="Proteomes" id="UP000315995">
    <property type="component" value="Chromosome"/>
</dbReference>
<evidence type="ECO:0000259" key="11">
    <source>
        <dbReference type="PROSITE" id="PS50113"/>
    </source>
</evidence>
<dbReference type="SMART" id="SM00091">
    <property type="entry name" value="PAS"/>
    <property type="match status" value="1"/>
</dbReference>
<dbReference type="PROSITE" id="PS50109">
    <property type="entry name" value="HIS_KIN"/>
    <property type="match status" value="1"/>
</dbReference>
<evidence type="ECO:0000256" key="6">
    <source>
        <dbReference type="PROSITE-ProRule" id="PRU00169"/>
    </source>
</evidence>
<dbReference type="Pfam" id="PF08447">
    <property type="entry name" value="PAS_3"/>
    <property type="match status" value="1"/>
</dbReference>
<dbReference type="InterPro" id="IPR003661">
    <property type="entry name" value="HisK_dim/P_dom"/>
</dbReference>
<evidence type="ECO:0000259" key="9">
    <source>
        <dbReference type="PROSITE" id="PS50110"/>
    </source>
</evidence>
<evidence type="ECO:0000259" key="10">
    <source>
        <dbReference type="PROSITE" id="PS50112"/>
    </source>
</evidence>
<dbReference type="InterPro" id="IPR001610">
    <property type="entry name" value="PAC"/>
</dbReference>
<dbReference type="InterPro" id="IPR011006">
    <property type="entry name" value="CheY-like_superfamily"/>
</dbReference>
<dbReference type="InterPro" id="IPR005467">
    <property type="entry name" value="His_kinase_dom"/>
</dbReference>
<dbReference type="PRINTS" id="PR00344">
    <property type="entry name" value="BCTRLSENSOR"/>
</dbReference>
<dbReference type="SUPFAM" id="SSF55874">
    <property type="entry name" value="ATPase domain of HSP90 chaperone/DNA topoisomerase II/histidine kinase"/>
    <property type="match status" value="1"/>
</dbReference>
<feature type="coiled-coil region" evidence="7">
    <location>
        <begin position="134"/>
        <end position="175"/>
    </location>
</feature>
<keyword evidence="5" id="KW-0418">Kinase</keyword>
<protein>
    <recommendedName>
        <fullName evidence="2">histidine kinase</fullName>
        <ecNumber evidence="2">2.7.13.3</ecNumber>
    </recommendedName>
</protein>
<dbReference type="AlphaFoldDB" id="A0A4Y6PYV0"/>
<dbReference type="PROSITE" id="PS50112">
    <property type="entry name" value="PAS"/>
    <property type="match status" value="1"/>
</dbReference>
<dbReference type="SMART" id="SM00388">
    <property type="entry name" value="HisKA"/>
    <property type="match status" value="1"/>
</dbReference>
<dbReference type="Gene3D" id="3.40.50.2300">
    <property type="match status" value="1"/>
</dbReference>
<evidence type="ECO:0000313" key="12">
    <source>
        <dbReference type="EMBL" id="QDG53443.1"/>
    </source>
</evidence>
<keyword evidence="7" id="KW-0175">Coiled coil</keyword>
<accession>A0A5B8YAH7</accession>
<feature type="domain" description="PAC" evidence="11">
    <location>
        <begin position="91"/>
        <end position="143"/>
    </location>
</feature>
<reference evidence="12 13" key="1">
    <citation type="submission" date="2019-06" db="EMBL/GenBank/DDBJ databases">
        <title>Persicimonas caeni gen. nov., sp. nov., a predatory bacterium isolated from solar saltern.</title>
        <authorList>
            <person name="Wang S."/>
        </authorList>
    </citation>
    <scope>NUCLEOTIDE SEQUENCE [LARGE SCALE GENOMIC DNA]</scope>
    <source>
        <strain evidence="12 13">YN101</strain>
    </source>
</reference>
<feature type="modified residue" description="4-aspartylphosphate" evidence="6">
    <location>
        <position position="460"/>
    </location>
</feature>
<evidence type="ECO:0000259" key="8">
    <source>
        <dbReference type="PROSITE" id="PS50109"/>
    </source>
</evidence>
<dbReference type="EMBL" id="CP041186">
    <property type="protein sequence ID" value="QDG53443.1"/>
    <property type="molecule type" value="Genomic_DNA"/>
</dbReference>